<evidence type="ECO:0000313" key="10">
    <source>
        <dbReference type="Proteomes" id="UP000193978"/>
    </source>
</evidence>
<dbReference type="EMBL" id="CP019948">
    <property type="protein sequence ID" value="ARN80518.1"/>
    <property type="molecule type" value="Genomic_DNA"/>
</dbReference>
<dbReference type="Gene3D" id="3.40.50.2300">
    <property type="match status" value="1"/>
</dbReference>
<evidence type="ECO:0000256" key="6">
    <source>
        <dbReference type="PROSITE-ProRule" id="PRU00169"/>
    </source>
</evidence>
<dbReference type="RefSeq" id="WP_085773525.1">
    <property type="nucleotide sequence ID" value="NZ_AP027149.1"/>
</dbReference>
<dbReference type="InterPro" id="IPR011006">
    <property type="entry name" value="CheY-like_superfamily"/>
</dbReference>
<keyword evidence="3" id="KW-0805">Transcription regulation</keyword>
<dbReference type="InterPro" id="IPR000792">
    <property type="entry name" value="Tscrpt_reg_LuxR_C"/>
</dbReference>
<protein>
    <submittedName>
        <fullName evidence="9">DNA-binding response regulator</fullName>
    </submittedName>
</protein>
<evidence type="ECO:0000256" key="2">
    <source>
        <dbReference type="ARBA" id="ARBA00023012"/>
    </source>
</evidence>
<dbReference type="PROSITE" id="PS50110">
    <property type="entry name" value="RESPONSE_REGULATORY"/>
    <property type="match status" value="1"/>
</dbReference>
<keyword evidence="1 6" id="KW-0597">Phosphoprotein</keyword>
<dbReference type="GO" id="GO:0006355">
    <property type="term" value="P:regulation of DNA-templated transcription"/>
    <property type="evidence" value="ECO:0007669"/>
    <property type="project" value="InterPro"/>
</dbReference>
<dbReference type="NCBIfam" id="NF006900">
    <property type="entry name" value="PRK09390.1"/>
    <property type="match status" value="1"/>
</dbReference>
<gene>
    <name evidence="9" type="primary">fixJ</name>
    <name evidence="9" type="ORF">B1812_04935</name>
</gene>
<dbReference type="GO" id="GO:0003677">
    <property type="term" value="F:DNA binding"/>
    <property type="evidence" value="ECO:0007669"/>
    <property type="project" value="UniProtKB-KW"/>
</dbReference>
<dbReference type="KEGG" id="mbry:B1812_04935"/>
<dbReference type="PANTHER" id="PTHR44688:SF16">
    <property type="entry name" value="DNA-BINDING TRANSCRIPTIONAL ACTIVATOR DEVR_DOSR"/>
    <property type="match status" value="1"/>
</dbReference>
<evidence type="ECO:0000313" key="9">
    <source>
        <dbReference type="EMBL" id="ARN80518.1"/>
    </source>
</evidence>
<feature type="domain" description="HTH luxR-type" evidence="7">
    <location>
        <begin position="135"/>
        <end position="200"/>
    </location>
</feature>
<accession>A0A1W6MSE2</accession>
<evidence type="ECO:0000259" key="7">
    <source>
        <dbReference type="PROSITE" id="PS50043"/>
    </source>
</evidence>
<dbReference type="CDD" id="cd17537">
    <property type="entry name" value="REC_FixJ"/>
    <property type="match status" value="1"/>
</dbReference>
<dbReference type="SUPFAM" id="SSF46894">
    <property type="entry name" value="C-terminal effector domain of the bipartite response regulators"/>
    <property type="match status" value="1"/>
</dbReference>
<dbReference type="SMART" id="SM00448">
    <property type="entry name" value="REC"/>
    <property type="match status" value="1"/>
</dbReference>
<evidence type="ECO:0000256" key="4">
    <source>
        <dbReference type="ARBA" id="ARBA00023125"/>
    </source>
</evidence>
<dbReference type="PRINTS" id="PR00038">
    <property type="entry name" value="HTHLUXR"/>
</dbReference>
<keyword evidence="2" id="KW-0902">Two-component regulatory system</keyword>
<evidence type="ECO:0000259" key="8">
    <source>
        <dbReference type="PROSITE" id="PS50110"/>
    </source>
</evidence>
<reference evidence="9 10" key="1">
    <citation type="submission" date="2017-02" db="EMBL/GenBank/DDBJ databases">
        <authorList>
            <person name="Peterson S.W."/>
        </authorList>
    </citation>
    <scope>NUCLEOTIDE SEQUENCE [LARGE SCALE GENOMIC DNA]</scope>
    <source>
        <strain evidence="9 10">S285</strain>
    </source>
</reference>
<dbReference type="CDD" id="cd06170">
    <property type="entry name" value="LuxR_C_like"/>
    <property type="match status" value="1"/>
</dbReference>
<dbReference type="SUPFAM" id="SSF52172">
    <property type="entry name" value="CheY-like"/>
    <property type="match status" value="1"/>
</dbReference>
<feature type="modified residue" description="4-aspartylphosphate" evidence="6">
    <location>
        <position position="55"/>
    </location>
</feature>
<dbReference type="InterPro" id="IPR016032">
    <property type="entry name" value="Sig_transdc_resp-reg_C-effctor"/>
</dbReference>
<dbReference type="AlphaFoldDB" id="A0A1W6MSE2"/>
<feature type="domain" description="Response regulatory" evidence="8">
    <location>
        <begin position="6"/>
        <end position="120"/>
    </location>
</feature>
<dbReference type="STRING" id="655015.B1812_04935"/>
<dbReference type="SMART" id="SM00421">
    <property type="entry name" value="HTH_LUXR"/>
    <property type="match status" value="1"/>
</dbReference>
<evidence type="ECO:0000256" key="5">
    <source>
        <dbReference type="ARBA" id="ARBA00023163"/>
    </source>
</evidence>
<dbReference type="PANTHER" id="PTHR44688">
    <property type="entry name" value="DNA-BINDING TRANSCRIPTIONAL ACTIVATOR DEVR_DOSR"/>
    <property type="match status" value="1"/>
</dbReference>
<dbReference type="Proteomes" id="UP000193978">
    <property type="component" value="Chromosome"/>
</dbReference>
<keyword evidence="4 9" id="KW-0238">DNA-binding</keyword>
<keyword evidence="10" id="KW-1185">Reference proteome</keyword>
<dbReference type="FunFam" id="3.40.50.2300:FF:000018">
    <property type="entry name" value="DNA-binding transcriptional regulator NtrC"/>
    <property type="match status" value="1"/>
</dbReference>
<dbReference type="PROSITE" id="PS50043">
    <property type="entry name" value="HTH_LUXR_2"/>
    <property type="match status" value="1"/>
</dbReference>
<dbReference type="Pfam" id="PF00196">
    <property type="entry name" value="GerE"/>
    <property type="match status" value="1"/>
</dbReference>
<evidence type="ECO:0000256" key="1">
    <source>
        <dbReference type="ARBA" id="ARBA00022553"/>
    </source>
</evidence>
<dbReference type="InterPro" id="IPR036388">
    <property type="entry name" value="WH-like_DNA-bd_sf"/>
</dbReference>
<keyword evidence="5" id="KW-0804">Transcription</keyword>
<dbReference type="OrthoDB" id="9782655at2"/>
<proteinExistence type="predicted"/>
<dbReference type="InterPro" id="IPR001789">
    <property type="entry name" value="Sig_transdc_resp-reg_receiver"/>
</dbReference>
<dbReference type="GO" id="GO:0000160">
    <property type="term" value="P:phosphorelay signal transduction system"/>
    <property type="evidence" value="ECO:0007669"/>
    <property type="project" value="UniProtKB-KW"/>
</dbReference>
<sequence length="206" mass="22201">MSKANVIHVIDDDAIIRDSVALVLARNGLCVQTHDSASEFLDRVDSDNTACVVTDVCMPGMDGIELLAKLRELGLVFPVIVLTANGDVPLAVEAIKRGAIDFLEKPFDDESLLASVREALMQNDGTESRKGEAAVMAKLESLTDRENEVLACLLKGSPNKIIAYELGISPRTVEVHRANIMHKMKAGSLAELVRMSVAAQYARGVA</sequence>
<dbReference type="Pfam" id="PF00072">
    <property type="entry name" value="Response_reg"/>
    <property type="match status" value="1"/>
</dbReference>
<evidence type="ECO:0000256" key="3">
    <source>
        <dbReference type="ARBA" id="ARBA00023015"/>
    </source>
</evidence>
<dbReference type="Gene3D" id="1.10.10.10">
    <property type="entry name" value="Winged helix-like DNA-binding domain superfamily/Winged helix DNA-binding domain"/>
    <property type="match status" value="1"/>
</dbReference>
<name>A0A1W6MSE2_9HYPH</name>
<dbReference type="PROSITE" id="PS00622">
    <property type="entry name" value="HTH_LUXR_1"/>
    <property type="match status" value="1"/>
</dbReference>
<organism evidence="9 10">
    <name type="scientific">Methylocystis bryophila</name>
    <dbReference type="NCBI Taxonomy" id="655015"/>
    <lineage>
        <taxon>Bacteria</taxon>
        <taxon>Pseudomonadati</taxon>
        <taxon>Pseudomonadota</taxon>
        <taxon>Alphaproteobacteria</taxon>
        <taxon>Hyphomicrobiales</taxon>
        <taxon>Methylocystaceae</taxon>
        <taxon>Methylocystis</taxon>
    </lineage>
</organism>